<dbReference type="RefSeq" id="WP_109062676.1">
    <property type="nucleotide sequence ID" value="NZ_QETA01000006.1"/>
</dbReference>
<reference evidence="6" key="1">
    <citation type="submission" date="2018-05" db="EMBL/GenBank/DDBJ databases">
        <authorList>
            <person name="Li Y."/>
        </authorList>
    </citation>
    <scope>NUCLEOTIDE SEQUENCE [LARGE SCALE GENOMIC DNA]</scope>
    <source>
        <strain evidence="6">3d-2-2</strain>
    </source>
</reference>
<evidence type="ECO:0000313" key="5">
    <source>
        <dbReference type="EMBL" id="PWF21860.1"/>
    </source>
</evidence>
<dbReference type="EMBL" id="QETA01000006">
    <property type="protein sequence ID" value="PWF21860.1"/>
    <property type="molecule type" value="Genomic_DNA"/>
</dbReference>
<dbReference type="Gene3D" id="1.10.10.10">
    <property type="entry name" value="Winged helix-like DNA-binding domain superfamily/Winged helix DNA-binding domain"/>
    <property type="match status" value="1"/>
</dbReference>
<name>A0A2V1JWW4_9BURK</name>
<dbReference type="CDD" id="cd07377">
    <property type="entry name" value="WHTH_GntR"/>
    <property type="match status" value="1"/>
</dbReference>
<dbReference type="SUPFAM" id="SSF48008">
    <property type="entry name" value="GntR ligand-binding domain-like"/>
    <property type="match status" value="1"/>
</dbReference>
<accession>A0A2V1JWW4</accession>
<keyword evidence="3" id="KW-0804">Transcription</keyword>
<evidence type="ECO:0000256" key="1">
    <source>
        <dbReference type="ARBA" id="ARBA00023015"/>
    </source>
</evidence>
<keyword evidence="2" id="KW-0238">DNA-binding</keyword>
<dbReference type="SMART" id="SM00345">
    <property type="entry name" value="HTH_GNTR"/>
    <property type="match status" value="1"/>
</dbReference>
<dbReference type="InterPro" id="IPR036390">
    <property type="entry name" value="WH_DNA-bd_sf"/>
</dbReference>
<dbReference type="Pfam" id="PF07729">
    <property type="entry name" value="FCD"/>
    <property type="match status" value="1"/>
</dbReference>
<evidence type="ECO:0000256" key="3">
    <source>
        <dbReference type="ARBA" id="ARBA00023163"/>
    </source>
</evidence>
<dbReference type="GO" id="GO:0003677">
    <property type="term" value="F:DNA binding"/>
    <property type="evidence" value="ECO:0007669"/>
    <property type="project" value="UniProtKB-KW"/>
</dbReference>
<comment type="caution">
    <text evidence="5">The sequence shown here is derived from an EMBL/GenBank/DDBJ whole genome shotgun (WGS) entry which is preliminary data.</text>
</comment>
<dbReference type="PROSITE" id="PS50949">
    <property type="entry name" value="HTH_GNTR"/>
    <property type="match status" value="1"/>
</dbReference>
<dbReference type="AlphaFoldDB" id="A0A2V1JWW4"/>
<gene>
    <name evidence="5" type="ORF">DD235_13775</name>
</gene>
<dbReference type="SMART" id="SM00895">
    <property type="entry name" value="FCD"/>
    <property type="match status" value="1"/>
</dbReference>
<evidence type="ECO:0000313" key="6">
    <source>
        <dbReference type="Proteomes" id="UP000245212"/>
    </source>
</evidence>
<proteinExistence type="predicted"/>
<feature type="domain" description="HTH gntR-type" evidence="4">
    <location>
        <begin position="14"/>
        <end position="82"/>
    </location>
</feature>
<sequence length="235" mass="25482">MPAFSAQPLRRKNRTLAEEAVAALMHPIQQGIWQTGDKLPSEAELIRQLGVSRTVVREAISRLQAQGRVETRQGVGTFVLPSPVSTCPQEASPDSKIEDSAARLELFRALASESAALAALRRTSADLARLRHAASQLSLAPADSELDPQTEIQQAARAFFHALADTARSHYLSQHLATLGYTASPEHRLPADSHAAAAQRNWIRQEYATIIAAIQEQDATGARQATCAYLSRTVA</sequence>
<dbReference type="PANTHER" id="PTHR43537">
    <property type="entry name" value="TRANSCRIPTIONAL REGULATOR, GNTR FAMILY"/>
    <property type="match status" value="1"/>
</dbReference>
<dbReference type="InterPro" id="IPR036388">
    <property type="entry name" value="WH-like_DNA-bd_sf"/>
</dbReference>
<protein>
    <submittedName>
        <fullName evidence="5">GntR family transcriptional regulator</fullName>
    </submittedName>
</protein>
<dbReference type="Proteomes" id="UP000245212">
    <property type="component" value="Unassembled WGS sequence"/>
</dbReference>
<dbReference type="GO" id="GO:0003700">
    <property type="term" value="F:DNA-binding transcription factor activity"/>
    <property type="evidence" value="ECO:0007669"/>
    <property type="project" value="InterPro"/>
</dbReference>
<evidence type="ECO:0000256" key="2">
    <source>
        <dbReference type="ARBA" id="ARBA00023125"/>
    </source>
</evidence>
<dbReference type="SUPFAM" id="SSF46785">
    <property type="entry name" value="Winged helix' DNA-binding domain"/>
    <property type="match status" value="1"/>
</dbReference>
<dbReference type="PRINTS" id="PR00035">
    <property type="entry name" value="HTHGNTR"/>
</dbReference>
<dbReference type="Pfam" id="PF00392">
    <property type="entry name" value="GntR"/>
    <property type="match status" value="1"/>
</dbReference>
<evidence type="ECO:0000259" key="4">
    <source>
        <dbReference type="PROSITE" id="PS50949"/>
    </source>
</evidence>
<keyword evidence="1" id="KW-0805">Transcription regulation</keyword>
<dbReference type="InterPro" id="IPR000524">
    <property type="entry name" value="Tscrpt_reg_HTH_GntR"/>
</dbReference>
<dbReference type="InterPro" id="IPR011711">
    <property type="entry name" value="GntR_C"/>
</dbReference>
<keyword evidence="6" id="KW-1185">Reference proteome</keyword>
<dbReference type="PANTHER" id="PTHR43537:SF5">
    <property type="entry name" value="UXU OPERON TRANSCRIPTIONAL REGULATOR"/>
    <property type="match status" value="1"/>
</dbReference>
<dbReference type="Gene3D" id="1.20.120.530">
    <property type="entry name" value="GntR ligand-binding domain-like"/>
    <property type="match status" value="1"/>
</dbReference>
<dbReference type="InterPro" id="IPR008920">
    <property type="entry name" value="TF_FadR/GntR_C"/>
</dbReference>
<organism evidence="5 6">
    <name type="scientific">Corticimicrobacter populi</name>
    <dbReference type="NCBI Taxonomy" id="2175229"/>
    <lineage>
        <taxon>Bacteria</taxon>
        <taxon>Pseudomonadati</taxon>
        <taxon>Pseudomonadota</taxon>
        <taxon>Betaproteobacteria</taxon>
        <taxon>Burkholderiales</taxon>
        <taxon>Alcaligenaceae</taxon>
        <taxon>Corticimicrobacter</taxon>
    </lineage>
</organism>